<dbReference type="Proteomes" id="UP000242474">
    <property type="component" value="Unassembled WGS sequence"/>
</dbReference>
<sequence>MFGNTQNIVFTENQRPSLVNKIQALKGANRVLKTQFVCLSRIREPLAHVGGYWNMDSNIIFKVTTGTLETAVNGLEQMRDILAKAHGNPDLDEEVNREIELFLEYSSIWIRTNRIDYSGLRFSLCENNSRVKSLSPLASPPPSSRSDYVKIL</sequence>
<dbReference type="EMBL" id="KZ303540">
    <property type="protein sequence ID" value="PIA13322.1"/>
    <property type="molecule type" value="Genomic_DNA"/>
</dbReference>
<evidence type="ECO:0000313" key="1">
    <source>
        <dbReference type="EMBL" id="PIA13322.1"/>
    </source>
</evidence>
<accession>A0A2G5B2S3</accession>
<proteinExistence type="predicted"/>
<keyword evidence="2" id="KW-1185">Reference proteome</keyword>
<dbReference type="OrthoDB" id="5512568at2759"/>
<reference evidence="1 2" key="1">
    <citation type="journal article" date="2015" name="Genome Biol. Evol.">
        <title>Phylogenomic analyses indicate that early fungi evolved digesting cell walls of algal ancestors of land plants.</title>
        <authorList>
            <person name="Chang Y."/>
            <person name="Wang S."/>
            <person name="Sekimoto S."/>
            <person name="Aerts A.L."/>
            <person name="Choi C."/>
            <person name="Clum A."/>
            <person name="LaButti K.M."/>
            <person name="Lindquist E.A."/>
            <person name="Yee Ngan C."/>
            <person name="Ohm R.A."/>
            <person name="Salamov A.A."/>
            <person name="Grigoriev I.V."/>
            <person name="Spatafora J.W."/>
            <person name="Berbee M.L."/>
        </authorList>
    </citation>
    <scope>NUCLEOTIDE SEQUENCE [LARGE SCALE GENOMIC DNA]</scope>
    <source>
        <strain evidence="1 2">NRRL 1564</strain>
    </source>
</reference>
<organism evidence="1 2">
    <name type="scientific">Coemansia reversa (strain ATCC 12441 / NRRL 1564)</name>
    <dbReference type="NCBI Taxonomy" id="763665"/>
    <lineage>
        <taxon>Eukaryota</taxon>
        <taxon>Fungi</taxon>
        <taxon>Fungi incertae sedis</taxon>
        <taxon>Zoopagomycota</taxon>
        <taxon>Kickxellomycotina</taxon>
        <taxon>Kickxellomycetes</taxon>
        <taxon>Kickxellales</taxon>
        <taxon>Kickxellaceae</taxon>
        <taxon>Coemansia</taxon>
    </lineage>
</organism>
<dbReference type="AlphaFoldDB" id="A0A2G5B2S3"/>
<name>A0A2G5B2S3_COERN</name>
<protein>
    <submittedName>
        <fullName evidence="1">Uncharacterized protein</fullName>
    </submittedName>
</protein>
<gene>
    <name evidence="1" type="ORF">COEREDRAFT_89673</name>
</gene>
<evidence type="ECO:0000313" key="2">
    <source>
        <dbReference type="Proteomes" id="UP000242474"/>
    </source>
</evidence>